<proteinExistence type="inferred from homology"/>
<dbReference type="PANTHER" id="PTHR30283">
    <property type="entry name" value="PEROXIDE STRESS RESPONSE PROTEIN YAAA"/>
    <property type="match status" value="1"/>
</dbReference>
<comment type="caution">
    <text evidence="2">The sequence shown here is derived from an EMBL/GenBank/DDBJ whole genome shotgun (WGS) entry which is preliminary data.</text>
</comment>
<gene>
    <name evidence="2" type="primary">yaaA</name>
    <name evidence="2" type="ORF">HHO37_01950</name>
</gene>
<organism evidence="2 3">
    <name type="scientific">Streptococcus ratti</name>
    <dbReference type="NCBI Taxonomy" id="1341"/>
    <lineage>
        <taxon>Bacteria</taxon>
        <taxon>Bacillati</taxon>
        <taxon>Bacillota</taxon>
        <taxon>Bacilli</taxon>
        <taxon>Lactobacillales</taxon>
        <taxon>Streptococcaceae</taxon>
        <taxon>Streptococcus</taxon>
    </lineage>
</organism>
<evidence type="ECO:0000256" key="1">
    <source>
        <dbReference type="HAMAP-Rule" id="MF_00652"/>
    </source>
</evidence>
<dbReference type="Proteomes" id="UP000532121">
    <property type="component" value="Unassembled WGS sequence"/>
</dbReference>
<dbReference type="Pfam" id="PF03883">
    <property type="entry name" value="H2O2_YaaD"/>
    <property type="match status" value="1"/>
</dbReference>
<protein>
    <recommendedName>
        <fullName evidence="1">UPF0246 protein HHO37_01950</fullName>
    </recommendedName>
</protein>
<dbReference type="GO" id="GO:0005829">
    <property type="term" value="C:cytosol"/>
    <property type="evidence" value="ECO:0007669"/>
    <property type="project" value="TreeGrafter"/>
</dbReference>
<dbReference type="RefSeq" id="WP_193522992.1">
    <property type="nucleotide sequence ID" value="NZ_JABASA010000003.1"/>
</dbReference>
<name>A0A7X9QG90_STRRT</name>
<dbReference type="NCBIfam" id="NF002543">
    <property type="entry name" value="PRK02101.1-4"/>
    <property type="match status" value="1"/>
</dbReference>
<sequence>MKFLIPTAKEMKESGAFAPQELPIKTHPIISQLAALSAEELSKVYKIKPQAAEAEYGRLQAIQKGQAQAYPALQLFNGLMYRHIKREDLSLDEQSFLKEHLFITSALYGIIPAFERIAPHRLDFNTKISVGGESLKNYWRKDYDRFVLENDRVISLLSSEFADVFSPKVRSRLTAVKFLEERGGRLKTHSTISKKARGAFLTQAMHEQCRTVEDLQSLSFDGFQYQPDLSSAKELVFIKRQND</sequence>
<evidence type="ECO:0000313" key="3">
    <source>
        <dbReference type="Proteomes" id="UP000532121"/>
    </source>
</evidence>
<dbReference type="GO" id="GO:0033194">
    <property type="term" value="P:response to hydroperoxide"/>
    <property type="evidence" value="ECO:0007669"/>
    <property type="project" value="TreeGrafter"/>
</dbReference>
<dbReference type="PANTHER" id="PTHR30283:SF4">
    <property type="entry name" value="PEROXIDE STRESS RESISTANCE PROTEIN YAAA"/>
    <property type="match status" value="1"/>
</dbReference>
<comment type="similarity">
    <text evidence="1">Belongs to the UPF0246 family.</text>
</comment>
<dbReference type="EMBL" id="JABASA010000003">
    <property type="protein sequence ID" value="NMD48459.1"/>
    <property type="molecule type" value="Genomic_DNA"/>
</dbReference>
<reference evidence="2 3" key="1">
    <citation type="submission" date="2020-04" db="EMBL/GenBank/DDBJ databases">
        <title>MicrobeNet Type strains.</title>
        <authorList>
            <person name="Nicholson A.C."/>
        </authorList>
    </citation>
    <scope>NUCLEOTIDE SEQUENCE [LARGE SCALE GENOMIC DNA]</scope>
    <source>
        <strain evidence="2 3">DSM 22768</strain>
    </source>
</reference>
<accession>A0A7X9QG90</accession>
<dbReference type="AlphaFoldDB" id="A0A7X9QG90"/>
<dbReference type="InterPro" id="IPR005583">
    <property type="entry name" value="YaaA"/>
</dbReference>
<dbReference type="HAMAP" id="MF_00652">
    <property type="entry name" value="UPF0246"/>
    <property type="match status" value="1"/>
</dbReference>
<evidence type="ECO:0000313" key="2">
    <source>
        <dbReference type="EMBL" id="NMD48459.1"/>
    </source>
</evidence>